<feature type="compositionally biased region" description="Polar residues" evidence="1">
    <location>
        <begin position="1"/>
        <end position="18"/>
    </location>
</feature>
<gene>
    <name evidence="2" type="ORF">O181_061976</name>
</gene>
<protein>
    <submittedName>
        <fullName evidence="2">Uncharacterized protein</fullName>
    </submittedName>
</protein>
<proteinExistence type="predicted"/>
<dbReference type="AlphaFoldDB" id="A0A9Q3ENV7"/>
<accession>A0A9Q3ENV7</accession>
<organism evidence="2 3">
    <name type="scientific">Austropuccinia psidii MF-1</name>
    <dbReference type="NCBI Taxonomy" id="1389203"/>
    <lineage>
        <taxon>Eukaryota</taxon>
        <taxon>Fungi</taxon>
        <taxon>Dikarya</taxon>
        <taxon>Basidiomycota</taxon>
        <taxon>Pucciniomycotina</taxon>
        <taxon>Pucciniomycetes</taxon>
        <taxon>Pucciniales</taxon>
        <taxon>Sphaerophragmiaceae</taxon>
        <taxon>Austropuccinia</taxon>
    </lineage>
</organism>
<comment type="caution">
    <text evidence="2">The sequence shown here is derived from an EMBL/GenBank/DDBJ whole genome shotgun (WGS) entry which is preliminary data.</text>
</comment>
<dbReference type="EMBL" id="AVOT02029424">
    <property type="protein sequence ID" value="MBW0522261.1"/>
    <property type="molecule type" value="Genomic_DNA"/>
</dbReference>
<dbReference type="Proteomes" id="UP000765509">
    <property type="component" value="Unassembled WGS sequence"/>
</dbReference>
<evidence type="ECO:0000313" key="3">
    <source>
        <dbReference type="Proteomes" id="UP000765509"/>
    </source>
</evidence>
<reference evidence="2" key="1">
    <citation type="submission" date="2021-03" db="EMBL/GenBank/DDBJ databases">
        <title>Draft genome sequence of rust myrtle Austropuccinia psidii MF-1, a brazilian biotype.</title>
        <authorList>
            <person name="Quecine M.C."/>
            <person name="Pachon D.M.R."/>
            <person name="Bonatelli M.L."/>
            <person name="Correr F.H."/>
            <person name="Franceschini L.M."/>
            <person name="Leite T.F."/>
            <person name="Margarido G.R.A."/>
            <person name="Almeida C.A."/>
            <person name="Ferrarezi J.A."/>
            <person name="Labate C.A."/>
        </authorList>
    </citation>
    <scope>NUCLEOTIDE SEQUENCE</scope>
    <source>
        <strain evidence="2">MF-1</strain>
    </source>
</reference>
<evidence type="ECO:0000256" key="1">
    <source>
        <dbReference type="SAM" id="MobiDB-lite"/>
    </source>
</evidence>
<feature type="compositionally biased region" description="Polar residues" evidence="1">
    <location>
        <begin position="26"/>
        <end position="45"/>
    </location>
</feature>
<evidence type="ECO:0000313" key="2">
    <source>
        <dbReference type="EMBL" id="MBW0522261.1"/>
    </source>
</evidence>
<name>A0A9Q3ENV7_9BASI</name>
<feature type="region of interest" description="Disordered" evidence="1">
    <location>
        <begin position="1"/>
        <end position="64"/>
    </location>
</feature>
<keyword evidence="3" id="KW-1185">Reference proteome</keyword>
<sequence length="103" mass="11139">MPSNRSGANYNPSGSSQPGYRHDFGRSQSVAKGQGLVNESQTDISGYSEDDNTVLPSKKANSATRSLCGQIQSQPEGLQKCIAAQRLPNPCIFVEKLHEFLPD</sequence>